<reference evidence="2 3" key="2">
    <citation type="submission" date="2018-11" db="EMBL/GenBank/DDBJ databases">
        <authorList>
            <consortium name="Pathogen Informatics"/>
        </authorList>
    </citation>
    <scope>NUCLEOTIDE SEQUENCE [LARGE SCALE GENOMIC DNA]</scope>
    <source>
        <strain evidence="2">Dakar</strain>
        <strain evidence="3">Dakar, Senegal</strain>
    </source>
</reference>
<dbReference type="Proteomes" id="UP000279833">
    <property type="component" value="Unassembled WGS sequence"/>
</dbReference>
<dbReference type="InterPro" id="IPR036259">
    <property type="entry name" value="MFS_trans_sf"/>
</dbReference>
<evidence type="ECO:0000256" key="1">
    <source>
        <dbReference type="SAM" id="Phobius"/>
    </source>
</evidence>
<feature type="transmembrane region" description="Helical" evidence="1">
    <location>
        <begin position="41"/>
        <end position="60"/>
    </location>
</feature>
<dbReference type="PANTHER" id="PTHR11360:SF284">
    <property type="entry name" value="EG:103B4.3 PROTEIN-RELATED"/>
    <property type="match status" value="1"/>
</dbReference>
<feature type="transmembrane region" description="Helical" evidence="1">
    <location>
        <begin position="12"/>
        <end position="34"/>
    </location>
</feature>
<dbReference type="WBParaSite" id="SCUD_0002242401-mRNA-1">
    <property type="protein sequence ID" value="SCUD_0002242401-mRNA-1"/>
    <property type="gene ID" value="SCUD_0002242401"/>
</dbReference>
<proteinExistence type="predicted"/>
<reference evidence="4" key="1">
    <citation type="submission" date="2016-06" db="UniProtKB">
        <authorList>
            <consortium name="WormBaseParasite"/>
        </authorList>
    </citation>
    <scope>IDENTIFICATION</scope>
</reference>
<keyword evidence="1" id="KW-1133">Transmembrane helix</keyword>
<dbReference type="PANTHER" id="PTHR11360">
    <property type="entry name" value="MONOCARBOXYLATE TRANSPORTER"/>
    <property type="match status" value="1"/>
</dbReference>
<evidence type="ECO:0000313" key="3">
    <source>
        <dbReference type="Proteomes" id="UP000279833"/>
    </source>
</evidence>
<dbReference type="SUPFAM" id="SSF103473">
    <property type="entry name" value="MFS general substrate transporter"/>
    <property type="match status" value="1"/>
</dbReference>
<feature type="transmembrane region" description="Helical" evidence="1">
    <location>
        <begin position="106"/>
        <end position="125"/>
    </location>
</feature>
<sequence length="134" mass="15003">MRIIGTHNNITIIRESIGLSFIYLPAIATVGHWFQQKRPLAVGLALCGSGMGCLVGGQAIPRLVLLFTWRGTLILLAAVCFQCLVSRQFSRKITFFKKISNDCIPLMFVIIHEFPTCFLPNILLLKIDDTLKLK</sequence>
<dbReference type="GO" id="GO:0008028">
    <property type="term" value="F:monocarboxylic acid transmembrane transporter activity"/>
    <property type="evidence" value="ECO:0007669"/>
    <property type="project" value="TreeGrafter"/>
</dbReference>
<keyword evidence="1" id="KW-0812">Transmembrane</keyword>
<evidence type="ECO:0000313" key="2">
    <source>
        <dbReference type="EMBL" id="VDP78900.1"/>
    </source>
</evidence>
<organism evidence="4">
    <name type="scientific">Schistosoma curassoni</name>
    <dbReference type="NCBI Taxonomy" id="6186"/>
    <lineage>
        <taxon>Eukaryota</taxon>
        <taxon>Metazoa</taxon>
        <taxon>Spiralia</taxon>
        <taxon>Lophotrochozoa</taxon>
        <taxon>Platyhelminthes</taxon>
        <taxon>Trematoda</taxon>
        <taxon>Digenea</taxon>
        <taxon>Strigeidida</taxon>
        <taxon>Schistosomatoidea</taxon>
        <taxon>Schistosomatidae</taxon>
        <taxon>Schistosoma</taxon>
    </lineage>
</organism>
<accession>A0A183L508</accession>
<evidence type="ECO:0000313" key="4">
    <source>
        <dbReference type="WBParaSite" id="SCUD_0002242401-mRNA-1"/>
    </source>
</evidence>
<gene>
    <name evidence="2" type="ORF">SCUD_LOCUS22421</name>
</gene>
<dbReference type="InterPro" id="IPR050327">
    <property type="entry name" value="Proton-linked_MCT"/>
</dbReference>
<name>A0A183L508_9TREM</name>
<dbReference type="AlphaFoldDB" id="A0A183L508"/>
<protein>
    <submittedName>
        <fullName evidence="4">MFS domain-containing protein</fullName>
    </submittedName>
</protein>
<keyword evidence="3" id="KW-1185">Reference proteome</keyword>
<keyword evidence="1" id="KW-0472">Membrane</keyword>
<feature type="transmembrane region" description="Helical" evidence="1">
    <location>
        <begin position="66"/>
        <end position="85"/>
    </location>
</feature>
<dbReference type="EMBL" id="UZAK01049350">
    <property type="protein sequence ID" value="VDP78900.1"/>
    <property type="molecule type" value="Genomic_DNA"/>
</dbReference>